<dbReference type="EMBL" id="ML208324">
    <property type="protein sequence ID" value="TFK69800.1"/>
    <property type="molecule type" value="Genomic_DNA"/>
</dbReference>
<sequence length="121" mass="14153">MPFRASEMAHTHLHPQDLGHMKMYPREASVVTRPPMDKHPLNIHWRRALEDWFLDWFLSSAGECLTLALLRLIQHPFVFDWIGRSLLTDIPCSEVHIFKLQFFQEACRRGGITLTSSEIQV</sequence>
<accession>A0ACD3AW63</accession>
<gene>
    <name evidence="1" type="ORF">BDN72DRAFT_587845</name>
</gene>
<reference evidence="1 2" key="1">
    <citation type="journal article" date="2019" name="Nat. Ecol. Evol.">
        <title>Megaphylogeny resolves global patterns of mushroom evolution.</title>
        <authorList>
            <person name="Varga T."/>
            <person name="Krizsan K."/>
            <person name="Foldi C."/>
            <person name="Dima B."/>
            <person name="Sanchez-Garcia M."/>
            <person name="Sanchez-Ramirez S."/>
            <person name="Szollosi G.J."/>
            <person name="Szarkandi J.G."/>
            <person name="Papp V."/>
            <person name="Albert L."/>
            <person name="Andreopoulos W."/>
            <person name="Angelini C."/>
            <person name="Antonin V."/>
            <person name="Barry K.W."/>
            <person name="Bougher N.L."/>
            <person name="Buchanan P."/>
            <person name="Buyck B."/>
            <person name="Bense V."/>
            <person name="Catcheside P."/>
            <person name="Chovatia M."/>
            <person name="Cooper J."/>
            <person name="Damon W."/>
            <person name="Desjardin D."/>
            <person name="Finy P."/>
            <person name="Geml J."/>
            <person name="Haridas S."/>
            <person name="Hughes K."/>
            <person name="Justo A."/>
            <person name="Karasinski D."/>
            <person name="Kautmanova I."/>
            <person name="Kiss B."/>
            <person name="Kocsube S."/>
            <person name="Kotiranta H."/>
            <person name="LaButti K.M."/>
            <person name="Lechner B.E."/>
            <person name="Liimatainen K."/>
            <person name="Lipzen A."/>
            <person name="Lukacs Z."/>
            <person name="Mihaltcheva S."/>
            <person name="Morgado L.N."/>
            <person name="Niskanen T."/>
            <person name="Noordeloos M.E."/>
            <person name="Ohm R.A."/>
            <person name="Ortiz-Santana B."/>
            <person name="Ovrebo C."/>
            <person name="Racz N."/>
            <person name="Riley R."/>
            <person name="Savchenko A."/>
            <person name="Shiryaev A."/>
            <person name="Soop K."/>
            <person name="Spirin V."/>
            <person name="Szebenyi C."/>
            <person name="Tomsovsky M."/>
            <person name="Tulloss R.E."/>
            <person name="Uehling J."/>
            <person name="Grigoriev I.V."/>
            <person name="Vagvolgyi C."/>
            <person name="Papp T."/>
            <person name="Martin F.M."/>
            <person name="Miettinen O."/>
            <person name="Hibbett D.S."/>
            <person name="Nagy L.G."/>
        </authorList>
    </citation>
    <scope>NUCLEOTIDE SEQUENCE [LARGE SCALE GENOMIC DNA]</scope>
    <source>
        <strain evidence="1 2">NL-1719</strain>
    </source>
</reference>
<proteinExistence type="predicted"/>
<organism evidence="1 2">
    <name type="scientific">Pluteus cervinus</name>
    <dbReference type="NCBI Taxonomy" id="181527"/>
    <lineage>
        <taxon>Eukaryota</taxon>
        <taxon>Fungi</taxon>
        <taxon>Dikarya</taxon>
        <taxon>Basidiomycota</taxon>
        <taxon>Agaricomycotina</taxon>
        <taxon>Agaricomycetes</taxon>
        <taxon>Agaricomycetidae</taxon>
        <taxon>Agaricales</taxon>
        <taxon>Pluteineae</taxon>
        <taxon>Pluteaceae</taxon>
        <taxon>Pluteus</taxon>
    </lineage>
</organism>
<protein>
    <submittedName>
        <fullName evidence="1">Uncharacterized protein</fullName>
    </submittedName>
</protein>
<evidence type="ECO:0000313" key="2">
    <source>
        <dbReference type="Proteomes" id="UP000308600"/>
    </source>
</evidence>
<evidence type="ECO:0000313" key="1">
    <source>
        <dbReference type="EMBL" id="TFK69800.1"/>
    </source>
</evidence>
<dbReference type="Proteomes" id="UP000308600">
    <property type="component" value="Unassembled WGS sequence"/>
</dbReference>
<name>A0ACD3AW63_9AGAR</name>
<keyword evidence="2" id="KW-1185">Reference proteome</keyword>